<dbReference type="GO" id="GO:0005694">
    <property type="term" value="C:chromosome"/>
    <property type="evidence" value="ECO:0007669"/>
    <property type="project" value="UniProtKB-ARBA"/>
</dbReference>
<dbReference type="AlphaFoldDB" id="A0AAD6A3M3"/>
<dbReference type="CDD" id="cd18808">
    <property type="entry name" value="SF1_C_Upf1"/>
    <property type="match status" value="1"/>
</dbReference>
<comment type="caution">
    <text evidence="8">The sequence shown here is derived from an EMBL/GenBank/DDBJ whole genome shotgun (WGS) entry which is preliminary data.</text>
</comment>
<feature type="compositionally biased region" description="Basic and acidic residues" evidence="5">
    <location>
        <begin position="21"/>
        <end position="42"/>
    </location>
</feature>
<protein>
    <submittedName>
        <fullName evidence="8">Uncharacterized protein</fullName>
    </submittedName>
</protein>
<feature type="region of interest" description="Disordered" evidence="5">
    <location>
        <begin position="14"/>
        <end position="42"/>
    </location>
</feature>
<dbReference type="GO" id="GO:0004386">
    <property type="term" value="F:helicase activity"/>
    <property type="evidence" value="ECO:0007669"/>
    <property type="project" value="UniProtKB-KW"/>
</dbReference>
<evidence type="ECO:0000256" key="1">
    <source>
        <dbReference type="ARBA" id="ARBA00022741"/>
    </source>
</evidence>
<dbReference type="Pfam" id="PF13086">
    <property type="entry name" value="AAA_11"/>
    <property type="match status" value="1"/>
</dbReference>
<organism evidence="8 9">
    <name type="scientific">Rhynchospora tenuis</name>
    <dbReference type="NCBI Taxonomy" id="198213"/>
    <lineage>
        <taxon>Eukaryota</taxon>
        <taxon>Viridiplantae</taxon>
        <taxon>Streptophyta</taxon>
        <taxon>Embryophyta</taxon>
        <taxon>Tracheophyta</taxon>
        <taxon>Spermatophyta</taxon>
        <taxon>Magnoliopsida</taxon>
        <taxon>Liliopsida</taxon>
        <taxon>Poales</taxon>
        <taxon>Cyperaceae</taxon>
        <taxon>Cyperoideae</taxon>
        <taxon>Rhynchosporeae</taxon>
        <taxon>Rhynchospora</taxon>
    </lineage>
</organism>
<dbReference type="FunFam" id="3.40.50.300:FF:000326">
    <property type="entry name" value="P-loop containing nucleoside triphosphate hydrolase"/>
    <property type="match status" value="1"/>
</dbReference>
<evidence type="ECO:0000256" key="2">
    <source>
        <dbReference type="ARBA" id="ARBA00022801"/>
    </source>
</evidence>
<dbReference type="InterPro" id="IPR045055">
    <property type="entry name" value="DNA2/NAM7-like"/>
</dbReference>
<feature type="domain" description="DNA2/NAM7 helicase-like C-terminal" evidence="7">
    <location>
        <begin position="658"/>
        <end position="854"/>
    </location>
</feature>
<evidence type="ECO:0000256" key="4">
    <source>
        <dbReference type="ARBA" id="ARBA00022840"/>
    </source>
</evidence>
<dbReference type="GO" id="GO:0016787">
    <property type="term" value="F:hydrolase activity"/>
    <property type="evidence" value="ECO:0007669"/>
    <property type="project" value="UniProtKB-KW"/>
</dbReference>
<keyword evidence="4" id="KW-0067">ATP-binding</keyword>
<dbReference type="PANTHER" id="PTHR10887:SF520">
    <property type="entry name" value="P-LOOP CONTAINING NUCLEOSIDE TRIPHOSPHATE HYDROLASE SUPERFAMILY PROTEIN"/>
    <property type="match status" value="1"/>
</dbReference>
<feature type="region of interest" description="Disordered" evidence="5">
    <location>
        <begin position="897"/>
        <end position="961"/>
    </location>
</feature>
<dbReference type="InterPro" id="IPR027417">
    <property type="entry name" value="P-loop_NTPase"/>
</dbReference>
<evidence type="ECO:0000313" key="8">
    <source>
        <dbReference type="EMBL" id="KAJ3709114.1"/>
    </source>
</evidence>
<dbReference type="EMBL" id="JAMRDG010000001">
    <property type="protein sequence ID" value="KAJ3709114.1"/>
    <property type="molecule type" value="Genomic_DNA"/>
</dbReference>
<dbReference type="PANTHER" id="PTHR10887">
    <property type="entry name" value="DNA2/NAM7 HELICASE FAMILY"/>
    <property type="match status" value="1"/>
</dbReference>
<evidence type="ECO:0000256" key="5">
    <source>
        <dbReference type="SAM" id="MobiDB-lite"/>
    </source>
</evidence>
<evidence type="ECO:0000256" key="3">
    <source>
        <dbReference type="ARBA" id="ARBA00022806"/>
    </source>
</evidence>
<accession>A0AAD6A3M3</accession>
<dbReference type="Gene3D" id="3.40.50.300">
    <property type="entry name" value="P-loop containing nucleotide triphosphate hydrolases"/>
    <property type="match status" value="2"/>
</dbReference>
<evidence type="ECO:0000259" key="7">
    <source>
        <dbReference type="Pfam" id="PF13087"/>
    </source>
</evidence>
<keyword evidence="1" id="KW-0547">Nucleotide-binding</keyword>
<evidence type="ECO:0000259" key="6">
    <source>
        <dbReference type="Pfam" id="PF13086"/>
    </source>
</evidence>
<dbReference type="InterPro" id="IPR041677">
    <property type="entry name" value="DNA2/NAM7_AAA_11"/>
</dbReference>
<dbReference type="InterPro" id="IPR041679">
    <property type="entry name" value="DNA2/NAM7-like_C"/>
</dbReference>
<sequence length="995" mass="112969">MRYDGASCYLVEEEDEEEVLERDREASYEREEGVDGEKKRSKLETQRSLMHTILSWSVDDLMDKDLYRGKVPTIPKFFSSSEDYFNAFFPPLLEEVHADISSSLEEVSRAPYASVLWIKERYTKRQSKYKSGLYEMSMKINLRTEVYRPKPTDIILISESIRPQNQSQIRKNVSSFTLGWVFKAERGSILHFRAARGINIVGPTTKKENRHTTSADNLPRFQSFHVVFLPNMTTYQRIWSALRMGLTKQSRIFSSILKRNEFDGCCTCSADSYQTTQEEIHNFNLNASQLKAAASCISASDCRCTSSVELVWGPPGTGKTRTIGAILKLLMSRTCRTLTCAPTNTAITQVASHLLSLVNESRGHNTCYLGDVVLFGNKDRLKVDNELSSIYLDERVKRLMVFFSSQTELKDKLGCMIDFLSNQPSLFQTFGVESRTNNTSLTFREYLIDKMDSVAGDLENYFVMLRNNLPSRLFREKGFSDIVLAQNMVKQIVKLLCNKSLSDKDLQEIFEKANELVVSGIVCSCASHDFSGHDCSEMIMLKKNICFCLRTCLQTLKDVSTRNLQCALPVKSDEQSIRNYCIEEAKLLFCTVSSAYELHERRMDPIEMLVIDEAAQLKECESLIPLQLVDVRRVFLIGDENQLAAMVRSKISAKAAFGRSLFERLSSIGHKKHLLNIQYRMHPHIHNFPNRMFYGGCIEDGLNVKKDSYFRSYLNKPMYGAYSFIHVVNNKDTSDQAGKFCKNLVEVAAVHHIIKCLAEASETARRHVNVGVISPYAAQVSAIQDRLGKRYLKHEFISVKVSSIDGFQGGEAEVILMSTVRSNRDGTIGFMSDNRRINVALTRAKHCLWIIGNEWTLTNSNSVWKELVLDAKKRGCFFNGSDDKSLEEMINSAIEELNKPGKRPNPDELLDKSTSDKRRPFISEENNKFNCSTRGHTDSAEYDPMPKGETTAQSSRGRFPWPVRSGQYPCPVRSILPPPSGIDSQAVVREVILLD</sequence>
<keyword evidence="2" id="KW-0378">Hydrolase</keyword>
<reference evidence="8 9" key="1">
    <citation type="journal article" date="2022" name="Cell">
        <title>Repeat-based holocentromeres influence genome architecture and karyotype evolution.</title>
        <authorList>
            <person name="Hofstatter P.G."/>
            <person name="Thangavel G."/>
            <person name="Lux T."/>
            <person name="Neumann P."/>
            <person name="Vondrak T."/>
            <person name="Novak P."/>
            <person name="Zhang M."/>
            <person name="Costa L."/>
            <person name="Castellani M."/>
            <person name="Scott A."/>
            <person name="Toegelov H."/>
            <person name="Fuchs J."/>
            <person name="Mata-Sucre Y."/>
            <person name="Dias Y."/>
            <person name="Vanzela A.L.L."/>
            <person name="Huettel B."/>
            <person name="Almeida C.C.S."/>
            <person name="Simkova H."/>
            <person name="Souza G."/>
            <person name="Pedrosa-Harand A."/>
            <person name="Macas J."/>
            <person name="Mayer K.F.X."/>
            <person name="Houben A."/>
            <person name="Marques A."/>
        </authorList>
    </citation>
    <scope>NUCLEOTIDE SEQUENCE [LARGE SCALE GENOMIC DNA]</scope>
    <source>
        <strain evidence="8">RhyTen1mFocal</strain>
    </source>
</reference>
<keyword evidence="9" id="KW-1185">Reference proteome</keyword>
<dbReference type="SUPFAM" id="SSF52540">
    <property type="entry name" value="P-loop containing nucleoside triphosphate hydrolases"/>
    <property type="match status" value="1"/>
</dbReference>
<evidence type="ECO:0000313" key="9">
    <source>
        <dbReference type="Proteomes" id="UP001210211"/>
    </source>
</evidence>
<dbReference type="Pfam" id="PF13087">
    <property type="entry name" value="AAA_12"/>
    <property type="match status" value="1"/>
</dbReference>
<keyword evidence="3" id="KW-0347">Helicase</keyword>
<dbReference type="GO" id="GO:0005524">
    <property type="term" value="F:ATP binding"/>
    <property type="evidence" value="ECO:0007669"/>
    <property type="project" value="UniProtKB-KW"/>
</dbReference>
<gene>
    <name evidence="8" type="ORF">LUZ61_012819</name>
</gene>
<proteinExistence type="predicted"/>
<dbReference type="Proteomes" id="UP001210211">
    <property type="component" value="Unassembled WGS sequence"/>
</dbReference>
<feature type="domain" description="DNA2/NAM7 helicase helicase" evidence="6">
    <location>
        <begin position="284"/>
        <end position="650"/>
    </location>
</feature>
<name>A0AAD6A3M3_9POAL</name>
<feature type="compositionally biased region" description="Basic and acidic residues" evidence="5">
    <location>
        <begin position="897"/>
        <end position="927"/>
    </location>
</feature>
<dbReference type="InterPro" id="IPR047187">
    <property type="entry name" value="SF1_C_Upf1"/>
</dbReference>